<evidence type="ECO:0000313" key="1">
    <source>
        <dbReference type="EMBL" id="KKL50296.1"/>
    </source>
</evidence>
<gene>
    <name evidence="1" type="ORF">LCGC14_2306920</name>
</gene>
<name>A0A0F9D9C3_9ZZZZ</name>
<accession>A0A0F9D9C3</accession>
<comment type="caution">
    <text evidence="1">The sequence shown here is derived from an EMBL/GenBank/DDBJ whole genome shotgun (WGS) entry which is preliminary data.</text>
</comment>
<dbReference type="AlphaFoldDB" id="A0A0F9D9C3"/>
<proteinExistence type="predicted"/>
<protein>
    <submittedName>
        <fullName evidence="1">Uncharacterized protein</fullName>
    </submittedName>
</protein>
<organism evidence="1">
    <name type="scientific">marine sediment metagenome</name>
    <dbReference type="NCBI Taxonomy" id="412755"/>
    <lineage>
        <taxon>unclassified sequences</taxon>
        <taxon>metagenomes</taxon>
        <taxon>ecological metagenomes</taxon>
    </lineage>
</organism>
<dbReference type="EMBL" id="LAZR01032653">
    <property type="protein sequence ID" value="KKL50296.1"/>
    <property type="molecule type" value="Genomic_DNA"/>
</dbReference>
<sequence length="206" mass="22189">MTVAQDDVLKATWQANVSSPQTIVQAVFWYKVVGFVGGTEEEIGDEVIARILLMMQDIQLDFTTSYDANLIKVVNQSKKEFVGDDNPAFVGTGSAVDGNPAQVAVQVLARGVQLGHTGRKYHGPVADSSLDNGQLQAASLTRFQAFALKYEDQFVGGVSLNTYAPGTAQIGVGGVVQGFRQFEAGRSFVQETCRTQRRRTPGRGLG</sequence>
<reference evidence="1" key="1">
    <citation type="journal article" date="2015" name="Nature">
        <title>Complex archaea that bridge the gap between prokaryotes and eukaryotes.</title>
        <authorList>
            <person name="Spang A."/>
            <person name="Saw J.H."/>
            <person name="Jorgensen S.L."/>
            <person name="Zaremba-Niedzwiedzka K."/>
            <person name="Martijn J."/>
            <person name="Lind A.E."/>
            <person name="van Eijk R."/>
            <person name="Schleper C."/>
            <person name="Guy L."/>
            <person name="Ettema T.J."/>
        </authorList>
    </citation>
    <scope>NUCLEOTIDE SEQUENCE</scope>
</reference>